<reference evidence="2" key="2">
    <citation type="submission" date="2015-01" db="EMBL/GenBank/DDBJ databases">
        <title>Evolutionary Origins and Diversification of the Mycorrhizal Mutualists.</title>
        <authorList>
            <consortium name="DOE Joint Genome Institute"/>
            <consortium name="Mycorrhizal Genomics Consortium"/>
            <person name="Kohler A."/>
            <person name="Kuo A."/>
            <person name="Nagy L.G."/>
            <person name="Floudas D."/>
            <person name="Copeland A."/>
            <person name="Barry K.W."/>
            <person name="Cichocki N."/>
            <person name="Veneault-Fourrey C."/>
            <person name="LaButti K."/>
            <person name="Lindquist E.A."/>
            <person name="Lipzen A."/>
            <person name="Lundell T."/>
            <person name="Morin E."/>
            <person name="Murat C."/>
            <person name="Riley R."/>
            <person name="Ohm R."/>
            <person name="Sun H."/>
            <person name="Tunlid A."/>
            <person name="Henrissat B."/>
            <person name="Grigoriev I.V."/>
            <person name="Hibbett D.S."/>
            <person name="Martin F."/>
        </authorList>
    </citation>
    <scope>NUCLEOTIDE SEQUENCE [LARGE SCALE GENOMIC DNA]</scope>
    <source>
        <strain evidence="2">Foug A</strain>
    </source>
</reference>
<dbReference type="InParanoid" id="A0A0C3AZG0"/>
<dbReference type="EMBL" id="KN822005">
    <property type="protein sequence ID" value="KIM70392.1"/>
    <property type="molecule type" value="Genomic_DNA"/>
</dbReference>
<sequence length="55" mass="6394">MQLARSGPLPPFDLRWRTSTAIPAHHSEEVALLEERLSSSTKRVWLRETNDCFWA</sequence>
<reference evidence="1 2" key="1">
    <citation type="submission" date="2014-04" db="EMBL/GenBank/DDBJ databases">
        <authorList>
            <consortium name="DOE Joint Genome Institute"/>
            <person name="Kuo A."/>
            <person name="Kohler A."/>
            <person name="Nagy L.G."/>
            <person name="Floudas D."/>
            <person name="Copeland A."/>
            <person name="Barry K.W."/>
            <person name="Cichocki N."/>
            <person name="Veneault-Fourrey C."/>
            <person name="LaButti K."/>
            <person name="Lindquist E.A."/>
            <person name="Lipzen A."/>
            <person name="Lundell T."/>
            <person name="Morin E."/>
            <person name="Murat C."/>
            <person name="Sun H."/>
            <person name="Tunlid A."/>
            <person name="Henrissat B."/>
            <person name="Grigoriev I.V."/>
            <person name="Hibbett D.S."/>
            <person name="Martin F."/>
            <person name="Nordberg H.P."/>
            <person name="Cantor M.N."/>
            <person name="Hua S.X."/>
        </authorList>
    </citation>
    <scope>NUCLEOTIDE SEQUENCE [LARGE SCALE GENOMIC DNA]</scope>
    <source>
        <strain evidence="1 2">Foug A</strain>
    </source>
</reference>
<dbReference type="HOGENOM" id="CLU_3033699_0_0_1"/>
<gene>
    <name evidence="1" type="ORF">SCLCIDRAFT_1207735</name>
</gene>
<keyword evidence="2" id="KW-1185">Reference proteome</keyword>
<dbReference type="Proteomes" id="UP000053989">
    <property type="component" value="Unassembled WGS sequence"/>
</dbReference>
<name>A0A0C3AZG0_9AGAM</name>
<proteinExistence type="predicted"/>
<dbReference type="AlphaFoldDB" id="A0A0C3AZG0"/>
<accession>A0A0C3AZG0</accession>
<protein>
    <submittedName>
        <fullName evidence="1">Uncharacterized protein</fullName>
    </submittedName>
</protein>
<evidence type="ECO:0000313" key="2">
    <source>
        <dbReference type="Proteomes" id="UP000053989"/>
    </source>
</evidence>
<organism evidence="1 2">
    <name type="scientific">Scleroderma citrinum Foug A</name>
    <dbReference type="NCBI Taxonomy" id="1036808"/>
    <lineage>
        <taxon>Eukaryota</taxon>
        <taxon>Fungi</taxon>
        <taxon>Dikarya</taxon>
        <taxon>Basidiomycota</taxon>
        <taxon>Agaricomycotina</taxon>
        <taxon>Agaricomycetes</taxon>
        <taxon>Agaricomycetidae</taxon>
        <taxon>Boletales</taxon>
        <taxon>Sclerodermatineae</taxon>
        <taxon>Sclerodermataceae</taxon>
        <taxon>Scleroderma</taxon>
    </lineage>
</organism>
<evidence type="ECO:0000313" key="1">
    <source>
        <dbReference type="EMBL" id="KIM70392.1"/>
    </source>
</evidence>